<organism evidence="1 2">
    <name type="scientific">Sclerotinia sclerotiorum (strain ATCC 18683 / 1980 / Ss-1)</name>
    <name type="common">White mold</name>
    <name type="synonym">Whetzelinia sclerotiorum</name>
    <dbReference type="NCBI Taxonomy" id="665079"/>
    <lineage>
        <taxon>Eukaryota</taxon>
        <taxon>Fungi</taxon>
        <taxon>Dikarya</taxon>
        <taxon>Ascomycota</taxon>
        <taxon>Pezizomycotina</taxon>
        <taxon>Leotiomycetes</taxon>
        <taxon>Helotiales</taxon>
        <taxon>Sclerotiniaceae</taxon>
        <taxon>Sclerotinia</taxon>
    </lineage>
</organism>
<evidence type="ECO:0000313" key="2">
    <source>
        <dbReference type="Proteomes" id="UP000177798"/>
    </source>
</evidence>
<dbReference type="OrthoDB" id="10286249at2759"/>
<dbReference type="KEGG" id="ssl:SS1G_13488"/>
<dbReference type="RefSeq" id="XP_001585604.1">
    <property type="nucleotide sequence ID" value="XM_001585554.1"/>
</dbReference>
<name>A0A1D9QKT2_SCLS1</name>
<dbReference type="Proteomes" id="UP000177798">
    <property type="component" value="Chromosome 15"/>
</dbReference>
<dbReference type="AlphaFoldDB" id="A0A1D9QKT2"/>
<evidence type="ECO:0000313" key="1">
    <source>
        <dbReference type="EMBL" id="APA15536.1"/>
    </source>
</evidence>
<reference evidence="2" key="1">
    <citation type="journal article" date="2017" name="Genome Biol. Evol.">
        <title>The complete genome sequence of the phytopathogenic fungus Sclerotinia sclerotiorum reveals insights into the genome architecture of broad host range pathogens.</title>
        <authorList>
            <person name="Derbyshire M."/>
            <person name="Denton-Giles M."/>
            <person name="Hegedus D."/>
            <person name="Seifbarghy S."/>
            <person name="Rollins J."/>
            <person name="van Kan J."/>
            <person name="Seidl M.F."/>
            <person name="Faino L."/>
            <person name="Mbengue M."/>
            <person name="Navaud O."/>
            <person name="Raffaele S."/>
            <person name="Hammond-Kosack K."/>
            <person name="Heard S."/>
            <person name="Oliver R."/>
        </authorList>
    </citation>
    <scope>NUCLEOTIDE SEQUENCE [LARGE SCALE GENOMIC DNA]</scope>
    <source>
        <strain evidence="2">ATCC 18683 / 1980 / Ss-1</strain>
    </source>
</reference>
<proteinExistence type="predicted"/>
<dbReference type="EMBL" id="CP017828">
    <property type="protein sequence ID" value="APA15536.1"/>
    <property type="molecule type" value="Genomic_DNA"/>
</dbReference>
<protein>
    <submittedName>
        <fullName evidence="1">Uncharacterized protein</fullName>
    </submittedName>
</protein>
<gene>
    <name evidence="1" type="ORF">sscle_15g103060</name>
</gene>
<sequence length="120" mass="13388">MLSKKPGSKLARSVSAVEFTIYATCQLAHIVARDNTYLVLGAPEERRALYILSKDICPVCDGKEGESALSDPEKTLPARHLFVKEKINDLIKSLDDISKNSPNDNKRLEFLDDICHTSQK</sequence>
<dbReference type="VEuPathDB" id="FungiDB:sscle_15g103060"/>
<accession>A0A1D9QKT2</accession>